<dbReference type="Proteomes" id="UP000608890">
    <property type="component" value="Unassembled WGS sequence"/>
</dbReference>
<gene>
    <name evidence="2" type="ORF">GCM10011608_12090</name>
</gene>
<dbReference type="RefSeq" id="WP_189041384.1">
    <property type="nucleotide sequence ID" value="NZ_BMNB01000004.1"/>
</dbReference>
<comment type="caution">
    <text evidence="2">The sequence shown here is derived from an EMBL/GenBank/DDBJ whole genome shotgun (WGS) entry which is preliminary data.</text>
</comment>
<reference evidence="2" key="1">
    <citation type="journal article" date="2014" name="Int. J. Syst. Evol. Microbiol.">
        <title>Complete genome sequence of Corynebacterium casei LMG S-19264T (=DSM 44701T), isolated from a smear-ripened cheese.</title>
        <authorList>
            <consortium name="US DOE Joint Genome Institute (JGI-PGF)"/>
            <person name="Walter F."/>
            <person name="Albersmeier A."/>
            <person name="Kalinowski J."/>
            <person name="Ruckert C."/>
        </authorList>
    </citation>
    <scope>NUCLEOTIDE SEQUENCE</scope>
    <source>
        <strain evidence="2">CGMCC 4.7312</strain>
    </source>
</reference>
<accession>A0A917TMG3</accession>
<sequence>MAHFIAMDPLGNLGRNNRCWCGEPRKYKACHGRHYPPSTPGQPIGHPDDEDRVWLSPTTAMARNALRQPSTGIPYVLPLGRPQTRPIDVDPAVQALLDAPRLTTQPLPVLGKHRFEVFDHTGHDRAALTDGIVGIAVAVAQALTELNFQHEHRPTILWNDEVDADRLLGQTLLFADHVCVPDHVFAAIIAGRDDNAIHDAIAEQRRLRPLIEAGVIVPVPEALGIAARVDAANTLTQRDLQRRDLTDWIRSQLIVEGPTAREAMFINTIDDRDSPQMWLYSRQTVFDEDSDGRSTFTSRLPGMYDPAHDYEPWKQQNLDKAVGWHLRRANERLVTGEVFTADYLTTSPFQARLLARKGVLPDQPIHAAVWADIPILPTADPATLARAAAEEEAVEDLRQKVRNALRGARDLGTGADALTALGEELAHASRQLQRTVRTERRWKVMVPAVTGLGAIALGAAGGLPAIASGALGAAGGLVPYFADRSGRRRNAAYLFYLASRTRRPGR</sequence>
<dbReference type="EMBL" id="BMNB01000004">
    <property type="protein sequence ID" value="GGM28945.1"/>
    <property type="molecule type" value="Genomic_DNA"/>
</dbReference>
<proteinExistence type="predicted"/>
<protein>
    <recommendedName>
        <fullName evidence="4">SEC-C motif-containing protein</fullName>
    </recommendedName>
</protein>
<evidence type="ECO:0000313" key="2">
    <source>
        <dbReference type="EMBL" id="GGM28945.1"/>
    </source>
</evidence>
<dbReference type="AlphaFoldDB" id="A0A917TMG3"/>
<keyword evidence="1" id="KW-0812">Transmembrane</keyword>
<keyword evidence="1" id="KW-1133">Transmembrane helix</keyword>
<keyword evidence="3" id="KW-1185">Reference proteome</keyword>
<organism evidence="2 3">
    <name type="scientific">Micromonospora sonchi</name>
    <dbReference type="NCBI Taxonomy" id="1763543"/>
    <lineage>
        <taxon>Bacteria</taxon>
        <taxon>Bacillati</taxon>
        <taxon>Actinomycetota</taxon>
        <taxon>Actinomycetes</taxon>
        <taxon>Micromonosporales</taxon>
        <taxon>Micromonosporaceae</taxon>
        <taxon>Micromonospora</taxon>
    </lineage>
</organism>
<feature type="transmembrane region" description="Helical" evidence="1">
    <location>
        <begin position="465"/>
        <end position="482"/>
    </location>
</feature>
<reference evidence="2" key="2">
    <citation type="submission" date="2020-09" db="EMBL/GenBank/DDBJ databases">
        <authorList>
            <person name="Sun Q."/>
            <person name="Zhou Y."/>
        </authorList>
    </citation>
    <scope>NUCLEOTIDE SEQUENCE</scope>
    <source>
        <strain evidence="2">CGMCC 4.7312</strain>
    </source>
</reference>
<evidence type="ECO:0008006" key="4">
    <source>
        <dbReference type="Google" id="ProtNLM"/>
    </source>
</evidence>
<keyword evidence="1" id="KW-0472">Membrane</keyword>
<evidence type="ECO:0000256" key="1">
    <source>
        <dbReference type="SAM" id="Phobius"/>
    </source>
</evidence>
<name>A0A917TMG3_9ACTN</name>
<dbReference type="SUPFAM" id="SSF103642">
    <property type="entry name" value="Sec-C motif"/>
    <property type="match status" value="1"/>
</dbReference>
<evidence type="ECO:0000313" key="3">
    <source>
        <dbReference type="Proteomes" id="UP000608890"/>
    </source>
</evidence>